<sequence length="250" mass="27913">MGATGNFSFPPGIGLQDVKGCGTSGMAALDPNTKYIIKFSLGDEDECARCNREKEFYELLELSSHSRPSSLLNYHGSTSHGILLEYAELGPVRQVLRASQHPISTSTLVRWAQQAVEALQFIHANEICHGDINCTNFFLDQHMNLKVGDFTSSFNDLFVTPQALQEDISNYGSALYEMATGHLPYHTLSGDEREQRFKQKRFPDLANVALKSVILRSWNAEHTSFASILKDIKVTCIHPHSKENHVAMLI</sequence>
<dbReference type="EMBL" id="MSFK01000005">
    <property type="protein sequence ID" value="PWY94064.1"/>
    <property type="molecule type" value="Genomic_DNA"/>
</dbReference>
<dbReference type="InterPro" id="IPR053235">
    <property type="entry name" value="Ser_Thr_kinase"/>
</dbReference>
<dbReference type="PANTHER" id="PTHR24361">
    <property type="entry name" value="MITOGEN-ACTIVATED KINASE KINASE KINASE"/>
    <property type="match status" value="1"/>
</dbReference>
<feature type="domain" description="Protein kinase" evidence="1">
    <location>
        <begin position="13"/>
        <end position="241"/>
    </location>
</feature>
<keyword evidence="2" id="KW-0808">Transferase</keyword>
<evidence type="ECO:0000313" key="2">
    <source>
        <dbReference type="EMBL" id="PWY94064.1"/>
    </source>
</evidence>
<protein>
    <submittedName>
        <fullName evidence="2">Kinase-like protein</fullName>
    </submittedName>
</protein>
<dbReference type="InterPro" id="IPR001245">
    <property type="entry name" value="Ser-Thr/Tyr_kinase_cat_dom"/>
</dbReference>
<dbReference type="STRING" id="1450535.A0A317X644"/>
<dbReference type="AlphaFoldDB" id="A0A317X644"/>
<comment type="caution">
    <text evidence="2">The sequence shown here is derived from an EMBL/GenBank/DDBJ whole genome shotgun (WGS) entry which is preliminary data.</text>
</comment>
<dbReference type="InterPro" id="IPR011009">
    <property type="entry name" value="Kinase-like_dom_sf"/>
</dbReference>
<accession>A0A317X644</accession>
<dbReference type="RefSeq" id="XP_025470825.1">
    <property type="nucleotide sequence ID" value="XM_025614929.1"/>
</dbReference>
<dbReference type="OrthoDB" id="1668230at2759"/>
<gene>
    <name evidence="2" type="ORF">BO94DRAFT_572586</name>
</gene>
<evidence type="ECO:0000313" key="3">
    <source>
        <dbReference type="Proteomes" id="UP000246702"/>
    </source>
</evidence>
<dbReference type="PROSITE" id="PS50011">
    <property type="entry name" value="PROTEIN_KINASE_DOM"/>
    <property type="match status" value="1"/>
</dbReference>
<organism evidence="2 3">
    <name type="scientific">Aspergillus sclerotioniger CBS 115572</name>
    <dbReference type="NCBI Taxonomy" id="1450535"/>
    <lineage>
        <taxon>Eukaryota</taxon>
        <taxon>Fungi</taxon>
        <taxon>Dikarya</taxon>
        <taxon>Ascomycota</taxon>
        <taxon>Pezizomycotina</taxon>
        <taxon>Eurotiomycetes</taxon>
        <taxon>Eurotiomycetidae</taxon>
        <taxon>Eurotiales</taxon>
        <taxon>Aspergillaceae</taxon>
        <taxon>Aspergillus</taxon>
        <taxon>Aspergillus subgen. Circumdati</taxon>
    </lineage>
</organism>
<dbReference type="GO" id="GO:0005737">
    <property type="term" value="C:cytoplasm"/>
    <property type="evidence" value="ECO:0007669"/>
    <property type="project" value="TreeGrafter"/>
</dbReference>
<dbReference type="Pfam" id="PF07714">
    <property type="entry name" value="PK_Tyr_Ser-Thr"/>
    <property type="match status" value="1"/>
</dbReference>
<proteinExistence type="predicted"/>
<dbReference type="GeneID" id="37117072"/>
<dbReference type="Gene3D" id="1.10.510.10">
    <property type="entry name" value="Transferase(Phosphotransferase) domain 1"/>
    <property type="match status" value="1"/>
</dbReference>
<evidence type="ECO:0000259" key="1">
    <source>
        <dbReference type="PROSITE" id="PS50011"/>
    </source>
</evidence>
<dbReference type="SUPFAM" id="SSF56112">
    <property type="entry name" value="Protein kinase-like (PK-like)"/>
    <property type="match status" value="1"/>
</dbReference>
<name>A0A317X644_9EURO</name>
<reference evidence="2 3" key="1">
    <citation type="submission" date="2016-12" db="EMBL/GenBank/DDBJ databases">
        <title>The genomes of Aspergillus section Nigri reveals drivers in fungal speciation.</title>
        <authorList>
            <consortium name="DOE Joint Genome Institute"/>
            <person name="Vesth T.C."/>
            <person name="Nybo J."/>
            <person name="Theobald S."/>
            <person name="Brandl J."/>
            <person name="Frisvad J.C."/>
            <person name="Nielsen K.F."/>
            <person name="Lyhne E.K."/>
            <person name="Kogle M.E."/>
            <person name="Kuo A."/>
            <person name="Riley R."/>
            <person name="Clum A."/>
            <person name="Nolan M."/>
            <person name="Lipzen A."/>
            <person name="Salamov A."/>
            <person name="Henrissat B."/>
            <person name="Wiebenga A."/>
            <person name="De Vries R.P."/>
            <person name="Grigoriev I.V."/>
            <person name="Mortensen U.H."/>
            <person name="Andersen M.R."/>
            <person name="Baker S.E."/>
        </authorList>
    </citation>
    <scope>NUCLEOTIDE SEQUENCE [LARGE SCALE GENOMIC DNA]</scope>
    <source>
        <strain evidence="2 3">CBS 115572</strain>
    </source>
</reference>
<dbReference type="Proteomes" id="UP000246702">
    <property type="component" value="Unassembled WGS sequence"/>
</dbReference>
<dbReference type="GO" id="GO:0005524">
    <property type="term" value="F:ATP binding"/>
    <property type="evidence" value="ECO:0007669"/>
    <property type="project" value="InterPro"/>
</dbReference>
<dbReference type="GO" id="GO:0004674">
    <property type="term" value="F:protein serine/threonine kinase activity"/>
    <property type="evidence" value="ECO:0007669"/>
    <property type="project" value="TreeGrafter"/>
</dbReference>
<keyword evidence="3" id="KW-1185">Reference proteome</keyword>
<keyword evidence="2" id="KW-0418">Kinase</keyword>
<dbReference type="InterPro" id="IPR000719">
    <property type="entry name" value="Prot_kinase_dom"/>
</dbReference>